<feature type="signal peptide" evidence="5">
    <location>
        <begin position="1"/>
        <end position="22"/>
    </location>
</feature>
<organism evidence="7 8">
    <name type="scientific">Kiloniella spongiae</name>
    <dbReference type="NCBI Taxonomy" id="1489064"/>
    <lineage>
        <taxon>Bacteria</taxon>
        <taxon>Pseudomonadati</taxon>
        <taxon>Pseudomonadota</taxon>
        <taxon>Alphaproteobacteria</taxon>
        <taxon>Rhodospirillales</taxon>
        <taxon>Kiloniellaceae</taxon>
        <taxon>Kiloniella</taxon>
    </lineage>
</organism>
<dbReference type="InterPro" id="IPR000914">
    <property type="entry name" value="SBP_5_dom"/>
</dbReference>
<dbReference type="FunFam" id="3.10.105.10:FF:000001">
    <property type="entry name" value="Oligopeptide ABC transporter, oligopeptide-binding protein"/>
    <property type="match status" value="1"/>
</dbReference>
<dbReference type="FunFam" id="3.90.76.10:FF:000001">
    <property type="entry name" value="Oligopeptide ABC transporter substrate-binding protein"/>
    <property type="match status" value="1"/>
</dbReference>
<dbReference type="Gene3D" id="3.40.190.10">
    <property type="entry name" value="Periplasmic binding protein-like II"/>
    <property type="match status" value="1"/>
</dbReference>
<dbReference type="STRING" id="1489064.WH96_18575"/>
<dbReference type="Gene3D" id="3.90.76.10">
    <property type="entry name" value="Dipeptide-binding Protein, Domain 1"/>
    <property type="match status" value="1"/>
</dbReference>
<comment type="similarity">
    <text evidence="2">Belongs to the bacterial solute-binding protein 5 family.</text>
</comment>
<evidence type="ECO:0000256" key="4">
    <source>
        <dbReference type="ARBA" id="ARBA00022729"/>
    </source>
</evidence>
<evidence type="ECO:0000256" key="3">
    <source>
        <dbReference type="ARBA" id="ARBA00022448"/>
    </source>
</evidence>
<evidence type="ECO:0000313" key="8">
    <source>
        <dbReference type="Proteomes" id="UP000035444"/>
    </source>
</evidence>
<dbReference type="Gene3D" id="3.10.105.10">
    <property type="entry name" value="Dipeptide-binding Protein, Domain 3"/>
    <property type="match status" value="1"/>
</dbReference>
<feature type="chain" id="PRO_5002596746" evidence="5">
    <location>
        <begin position="23"/>
        <end position="526"/>
    </location>
</feature>
<evidence type="ECO:0000256" key="2">
    <source>
        <dbReference type="ARBA" id="ARBA00005695"/>
    </source>
</evidence>
<dbReference type="GO" id="GO:0015833">
    <property type="term" value="P:peptide transport"/>
    <property type="evidence" value="ECO:0007669"/>
    <property type="project" value="TreeGrafter"/>
</dbReference>
<evidence type="ECO:0000256" key="5">
    <source>
        <dbReference type="SAM" id="SignalP"/>
    </source>
</evidence>
<dbReference type="CDD" id="cd08504">
    <property type="entry name" value="PBP2_OppA"/>
    <property type="match status" value="1"/>
</dbReference>
<keyword evidence="4 5" id="KW-0732">Signal</keyword>
<dbReference type="GO" id="GO:1904680">
    <property type="term" value="F:peptide transmembrane transporter activity"/>
    <property type="evidence" value="ECO:0007669"/>
    <property type="project" value="TreeGrafter"/>
</dbReference>
<evidence type="ECO:0000259" key="6">
    <source>
        <dbReference type="Pfam" id="PF00496"/>
    </source>
</evidence>
<accession>A0A0H2MAX0</accession>
<comment type="caution">
    <text evidence="7">The sequence shown here is derived from an EMBL/GenBank/DDBJ whole genome shotgun (WGS) entry which is preliminary data.</text>
</comment>
<evidence type="ECO:0000313" key="7">
    <source>
        <dbReference type="EMBL" id="KLN59331.1"/>
    </source>
</evidence>
<dbReference type="PANTHER" id="PTHR30290">
    <property type="entry name" value="PERIPLASMIC BINDING COMPONENT OF ABC TRANSPORTER"/>
    <property type="match status" value="1"/>
</dbReference>
<dbReference type="InterPro" id="IPR039424">
    <property type="entry name" value="SBP_5"/>
</dbReference>
<protein>
    <submittedName>
        <fullName evidence="7">Peptide transporter</fullName>
    </submittedName>
</protein>
<keyword evidence="8" id="KW-1185">Reference proteome</keyword>
<proteinExistence type="inferred from homology"/>
<feature type="domain" description="Solute-binding protein family 5" evidence="6">
    <location>
        <begin position="67"/>
        <end position="447"/>
    </location>
</feature>
<sequence length="526" mass="58698">MALGVSLLAGTTALVAPSLASAEMVFNRGNGAEPGSLDPQISEGVPSAHILRDVFEGLTAENTDGSIIPGQAESWTISDDGTQFTFKIRDDAVWSNGNPVTAHDFVFAWQRAVDPKTGSEYSFLLYPLKNAQAIAGGEEKDLTQLGVKAADDKTLEVQLEGPAPYFLGMITHSVAYPVHKATVEAHGEAWTRPENMVSNGAFKVTEWTPQSRIVAVKSDTYWNKDTVKLDKVVYHPTESPTSELKRYRAGELDWTYEVPNDQIKWIKENLADEFSVSNYLGVYYYGFNMTKPPFNDPKLRKAFSMAIDREILTSKIVTAGEVPAYAFVVPGVTGYDPVYADFKAGDQNARNAAALKLYEEAGYSKDSPIEIELRYNTNDNHKKIAIAIASMWKKTFGAKVNLVNEEWKVYLETRKQKQVTQAFRAGWIGDYNDPNTFLELWLSDSGLNDTGFDNPEFDSLLKQAGLEQDATKRKELLMQAEAIFLEANAVAPIYHYVTKRMVKPYVKGWQSNVMDHIRSQYISIEN</sequence>
<dbReference type="Pfam" id="PF00496">
    <property type="entry name" value="SBP_bac_5"/>
    <property type="match status" value="1"/>
</dbReference>
<evidence type="ECO:0000256" key="1">
    <source>
        <dbReference type="ARBA" id="ARBA00004418"/>
    </source>
</evidence>
<dbReference type="AlphaFoldDB" id="A0A0H2MAX0"/>
<comment type="subcellular location">
    <subcellularLocation>
        <location evidence="1">Periplasm</location>
    </subcellularLocation>
</comment>
<dbReference type="EMBL" id="LAQL01000017">
    <property type="protein sequence ID" value="KLN59331.1"/>
    <property type="molecule type" value="Genomic_DNA"/>
</dbReference>
<keyword evidence="3" id="KW-0813">Transport</keyword>
<dbReference type="SUPFAM" id="SSF53850">
    <property type="entry name" value="Periplasmic binding protein-like II"/>
    <property type="match status" value="1"/>
</dbReference>
<dbReference type="PANTHER" id="PTHR30290:SF10">
    <property type="entry name" value="PERIPLASMIC OLIGOPEPTIDE-BINDING PROTEIN-RELATED"/>
    <property type="match status" value="1"/>
</dbReference>
<dbReference type="InterPro" id="IPR030678">
    <property type="entry name" value="Peptide/Ni-bd"/>
</dbReference>
<reference evidence="7 8" key="1">
    <citation type="submission" date="2015-03" db="EMBL/GenBank/DDBJ databases">
        <title>Genome Sequence of Kiloniella spongiae MEBiC09566, isolated from a marine sponge.</title>
        <authorList>
            <person name="Shao Z."/>
            <person name="Wang L."/>
            <person name="Li X."/>
        </authorList>
    </citation>
    <scope>NUCLEOTIDE SEQUENCE [LARGE SCALE GENOMIC DNA]</scope>
    <source>
        <strain evidence="7 8">MEBiC09566</strain>
    </source>
</reference>
<dbReference type="PATRIC" id="fig|1489064.4.peg.723"/>
<dbReference type="GO" id="GO:0043190">
    <property type="term" value="C:ATP-binding cassette (ABC) transporter complex"/>
    <property type="evidence" value="ECO:0007669"/>
    <property type="project" value="InterPro"/>
</dbReference>
<dbReference type="Proteomes" id="UP000035444">
    <property type="component" value="Unassembled WGS sequence"/>
</dbReference>
<dbReference type="PIRSF" id="PIRSF002741">
    <property type="entry name" value="MppA"/>
    <property type="match status" value="1"/>
</dbReference>
<name>A0A0H2MAX0_9PROT</name>
<gene>
    <name evidence="7" type="ORF">WH96_18575</name>
</gene>
<dbReference type="GO" id="GO:0030288">
    <property type="term" value="C:outer membrane-bounded periplasmic space"/>
    <property type="evidence" value="ECO:0007669"/>
    <property type="project" value="TreeGrafter"/>
</dbReference>